<protein>
    <submittedName>
        <fullName evidence="1">Putative conjugative transfer protein TraC</fullName>
    </submittedName>
</protein>
<accession>A0A0W0RJX6</accession>
<feature type="non-terminal residue" evidence="1">
    <location>
        <position position="1"/>
    </location>
</feature>
<dbReference type="EMBL" id="LNXU01000031">
    <property type="protein sequence ID" value="KTC71398.1"/>
    <property type="molecule type" value="Genomic_DNA"/>
</dbReference>
<dbReference type="PATRIC" id="fig|447.4.peg.2563"/>
<proteinExistence type="predicted"/>
<evidence type="ECO:0000313" key="1">
    <source>
        <dbReference type="EMBL" id="KTC71398.1"/>
    </source>
</evidence>
<keyword evidence="2" id="KW-1185">Reference proteome</keyword>
<feature type="non-terminal residue" evidence="1">
    <location>
        <position position="180"/>
    </location>
</feature>
<name>A0A0W0RJX6_LEGBO</name>
<dbReference type="Proteomes" id="UP000054695">
    <property type="component" value="Unassembled WGS sequence"/>
</dbReference>
<organism evidence="1 2">
    <name type="scientific">Legionella bozemanae</name>
    <name type="common">Fluoribacter bozemanae</name>
    <dbReference type="NCBI Taxonomy" id="447"/>
    <lineage>
        <taxon>Bacteria</taxon>
        <taxon>Pseudomonadati</taxon>
        <taxon>Pseudomonadota</taxon>
        <taxon>Gammaproteobacteria</taxon>
        <taxon>Legionellales</taxon>
        <taxon>Legionellaceae</taxon>
        <taxon>Legionella</taxon>
    </lineage>
</organism>
<dbReference type="Pfam" id="PF11130">
    <property type="entry name" value="TraC_F_IV"/>
    <property type="match status" value="1"/>
</dbReference>
<dbReference type="InterPro" id="IPR025955">
    <property type="entry name" value="TraC/Conjuga_ATPase"/>
</dbReference>
<comment type="caution">
    <text evidence="1">The sequence shown here is derived from an EMBL/GenBank/DDBJ whole genome shotgun (WGS) entry which is preliminary data.</text>
</comment>
<evidence type="ECO:0000313" key="2">
    <source>
        <dbReference type="Proteomes" id="UP000054695"/>
    </source>
</evidence>
<dbReference type="STRING" id="447.Lboz_2415"/>
<dbReference type="AlphaFoldDB" id="A0A0W0RJX6"/>
<dbReference type="RefSeq" id="WP_156411944.1">
    <property type="nucleotide sequence ID" value="NZ_LNXU01000031.1"/>
</dbReference>
<gene>
    <name evidence="1" type="ORF">Lboz_2415</name>
</gene>
<reference evidence="1 2" key="1">
    <citation type="submission" date="2015-11" db="EMBL/GenBank/DDBJ databases">
        <title>Genomic analysis of 38 Legionella species identifies large and diverse effector repertoires.</title>
        <authorList>
            <person name="Burstein D."/>
            <person name="Amaro F."/>
            <person name="Zusman T."/>
            <person name="Lifshitz Z."/>
            <person name="Cohen O."/>
            <person name="Gilbert J.A."/>
            <person name="Pupko T."/>
            <person name="Shuman H.A."/>
            <person name="Segal G."/>
        </authorList>
    </citation>
    <scope>NUCLEOTIDE SEQUENCE [LARGE SCALE GENOMIC DNA]</scope>
    <source>
        <strain evidence="1 2">WIGA</strain>
    </source>
</reference>
<sequence length="180" mass="20319">ASLMSAKIGFRTCNAEDLLRLLHFYLAHEPDTIYPKSSSYDPKQLIKYQVVGRDFDVEVAKEGLLFSGVNNQGKAFETVASVMTIDGLPSEYHLWDNINNSANIFHPEQSIPCNHIISVTYLVDEQNKAQGRANRKTSDLDKKAKGDYALHVAGTEKKAREWRHFRDDLASGKTRSCKML</sequence>